<comment type="catalytic activity">
    <reaction evidence="1 9">
        <text>Endohydrolysis of (1-&gt;4)-beta-D-xylosidic linkages in xylans.</text>
        <dbReference type="EC" id="3.2.1.8"/>
    </reaction>
</comment>
<dbReference type="PROSITE" id="PS51761">
    <property type="entry name" value="GH11_3"/>
    <property type="match status" value="1"/>
</dbReference>
<dbReference type="GO" id="GO:0031176">
    <property type="term" value="F:endo-1,4-beta-xylanase activity"/>
    <property type="evidence" value="ECO:0007669"/>
    <property type="project" value="UniProtKB-UniRule"/>
</dbReference>
<evidence type="ECO:0000256" key="5">
    <source>
        <dbReference type="ARBA" id="ARBA00022801"/>
    </source>
</evidence>
<feature type="active site" description="Proton donor" evidence="9">
    <location>
        <position position="221"/>
    </location>
</feature>
<dbReference type="RefSeq" id="WP_052431876.1">
    <property type="nucleotide sequence ID" value="NZ_JRYR02000002.1"/>
</dbReference>
<dbReference type="EC" id="3.2.1.8" evidence="3 9"/>
<dbReference type="PANTHER" id="PTHR46828">
    <property type="entry name" value="ENDO-1,4-BETA-XYLANASE A-RELATED"/>
    <property type="match status" value="1"/>
</dbReference>
<evidence type="ECO:0000256" key="6">
    <source>
        <dbReference type="ARBA" id="ARBA00023277"/>
    </source>
</evidence>
<protein>
    <recommendedName>
        <fullName evidence="3 9">endo-1,4-beta-xylanase</fullName>
        <ecNumber evidence="3 9">3.2.1.8</ecNumber>
    </recommendedName>
</protein>
<evidence type="ECO:0000256" key="4">
    <source>
        <dbReference type="ARBA" id="ARBA00022651"/>
    </source>
</evidence>
<dbReference type="UniPathway" id="UPA00114"/>
<dbReference type="Pfam" id="PF18962">
    <property type="entry name" value="Por_Secre_tail"/>
    <property type="match status" value="1"/>
</dbReference>
<dbReference type="Pfam" id="PF00457">
    <property type="entry name" value="Glyco_hydro_11"/>
    <property type="match status" value="1"/>
</dbReference>
<name>A0A1S1YU01_FLAPC</name>
<feature type="domain" description="GH11" evidence="10">
    <location>
        <begin position="47"/>
        <end position="234"/>
    </location>
</feature>
<keyword evidence="4 9" id="KW-0858">Xylan degradation</keyword>
<sequence>MNHLQFMNTLQFLSGIHINTQLVQRFSKSVFAISFFFFLVFDAKSQTICNNQIGNQGGYTYEYWKDSGNGCMTLNNGGNFYVSWSNIGNLLARKGKRPGVKNQTVTYGANYQPSGNSYLCIYGWTKSPLVEYYIVESWGSWRPPGGNAKGTVTTDGGTYDIYETTRVQQPSIEGTKTFQQYWSVRRSKRTSGTVTCANHFNAWASLGMNMGNLYEVSFTVEGYQSSGTCNVYSMTMGTSNGNSGGGNTGSNTIKVRAKGVSGQEKINVRLGNQTIQTLSLTNNFKEFTVNTNSNGGVNLEYFNDANGRDVQVDWVEINGNRKQAEQQSYNTAVWQNNSCGGQYSEWMHCNGIIGFGNTSGARIIDRERTQISKNSIYPNPVTNGQITINNVDLGEVYQIIIYDQQGAISKSWEINNGKELINLEIDLPKGIYILHAIGSIQSLQEKIIISN</sequence>
<dbReference type="InterPro" id="IPR018208">
    <property type="entry name" value="GH11_AS_1"/>
</dbReference>
<gene>
    <name evidence="11" type="ORF">NH26_22380</name>
</gene>
<dbReference type="SUPFAM" id="SSF49899">
    <property type="entry name" value="Concanavalin A-like lectins/glucanases"/>
    <property type="match status" value="1"/>
</dbReference>
<dbReference type="Proteomes" id="UP000179797">
    <property type="component" value="Unassembled WGS sequence"/>
</dbReference>
<dbReference type="InterPro" id="IPR001137">
    <property type="entry name" value="Glyco_hydro_11"/>
</dbReference>
<dbReference type="PRINTS" id="PR00911">
    <property type="entry name" value="GLHYDRLASE11"/>
</dbReference>
<dbReference type="PROSITE" id="PS00776">
    <property type="entry name" value="GH11_1"/>
    <property type="match status" value="1"/>
</dbReference>
<dbReference type="Gene3D" id="2.60.60.40">
    <property type="match status" value="1"/>
</dbReference>
<evidence type="ECO:0000256" key="8">
    <source>
        <dbReference type="ARBA" id="ARBA00023326"/>
    </source>
</evidence>
<dbReference type="Gene3D" id="2.60.120.180">
    <property type="match status" value="1"/>
</dbReference>
<comment type="pathway">
    <text evidence="2 9">Glycan degradation; xylan degradation.</text>
</comment>
<evidence type="ECO:0000256" key="1">
    <source>
        <dbReference type="ARBA" id="ARBA00000681"/>
    </source>
</evidence>
<dbReference type="InterPro" id="IPR013320">
    <property type="entry name" value="ConA-like_dom_sf"/>
</dbReference>
<evidence type="ECO:0000313" key="11">
    <source>
        <dbReference type="EMBL" id="OHX64343.1"/>
    </source>
</evidence>
<comment type="similarity">
    <text evidence="9">Belongs to the glycosyl hydrolase 11 (cellulase G) family.</text>
</comment>
<dbReference type="GO" id="GO:0045493">
    <property type="term" value="P:xylan catabolic process"/>
    <property type="evidence" value="ECO:0007669"/>
    <property type="project" value="UniProtKB-UniRule"/>
</dbReference>
<evidence type="ECO:0000259" key="10">
    <source>
        <dbReference type="PROSITE" id="PS51761"/>
    </source>
</evidence>
<keyword evidence="6 9" id="KW-0119">Carbohydrate metabolism</keyword>
<evidence type="ECO:0000313" key="12">
    <source>
        <dbReference type="Proteomes" id="UP000179797"/>
    </source>
</evidence>
<dbReference type="NCBIfam" id="TIGR04183">
    <property type="entry name" value="Por_Secre_tail"/>
    <property type="match status" value="1"/>
</dbReference>
<dbReference type="EMBL" id="JRYR02000002">
    <property type="protein sequence ID" value="OHX64343.1"/>
    <property type="molecule type" value="Genomic_DNA"/>
</dbReference>
<dbReference type="STRING" id="915059.NH26_22380"/>
<evidence type="ECO:0000256" key="2">
    <source>
        <dbReference type="ARBA" id="ARBA00004851"/>
    </source>
</evidence>
<dbReference type="InterPro" id="IPR033123">
    <property type="entry name" value="GH11_dom"/>
</dbReference>
<dbReference type="AlphaFoldDB" id="A0A1S1YU01"/>
<accession>A0A1S1YU01</accession>
<comment type="caution">
    <text evidence="11">The sequence shown here is derived from an EMBL/GenBank/DDBJ whole genome shotgun (WGS) entry which is preliminary data.</text>
</comment>
<evidence type="ECO:0000256" key="9">
    <source>
        <dbReference type="PROSITE-ProRule" id="PRU01097"/>
    </source>
</evidence>
<keyword evidence="7 9" id="KW-0326">Glycosidase</keyword>
<keyword evidence="12" id="KW-1185">Reference proteome</keyword>
<organism evidence="11 12">
    <name type="scientific">Flammeovirga pacifica</name>
    <dbReference type="NCBI Taxonomy" id="915059"/>
    <lineage>
        <taxon>Bacteria</taxon>
        <taxon>Pseudomonadati</taxon>
        <taxon>Bacteroidota</taxon>
        <taxon>Cytophagia</taxon>
        <taxon>Cytophagales</taxon>
        <taxon>Flammeovirgaceae</taxon>
        <taxon>Flammeovirga</taxon>
    </lineage>
</organism>
<dbReference type="OrthoDB" id="9806342at2"/>
<evidence type="ECO:0000256" key="7">
    <source>
        <dbReference type="ARBA" id="ARBA00023295"/>
    </source>
</evidence>
<feature type="active site" description="Nucleophile" evidence="9">
    <location>
        <position position="131"/>
    </location>
</feature>
<keyword evidence="8 9" id="KW-0624">Polysaccharide degradation</keyword>
<dbReference type="InterPro" id="IPR031768">
    <property type="entry name" value="CBM60_xylan-bd"/>
</dbReference>
<dbReference type="Pfam" id="PF16841">
    <property type="entry name" value="CBM60"/>
    <property type="match status" value="1"/>
</dbReference>
<dbReference type="InterPro" id="IPR013319">
    <property type="entry name" value="GH11/12"/>
</dbReference>
<keyword evidence="5 9" id="KW-0378">Hydrolase</keyword>
<proteinExistence type="inferred from homology"/>
<reference evidence="11 12" key="1">
    <citation type="journal article" date="2012" name="Int. J. Syst. Evol. Microbiol.">
        <title>Flammeovirga pacifica sp. nov., isolated from deep-sea sediment.</title>
        <authorList>
            <person name="Xu H."/>
            <person name="Fu Y."/>
            <person name="Yang N."/>
            <person name="Ding Z."/>
            <person name="Lai Q."/>
            <person name="Zeng R."/>
        </authorList>
    </citation>
    <scope>NUCLEOTIDE SEQUENCE [LARGE SCALE GENOMIC DNA]</scope>
    <source>
        <strain evidence="12">DSM 24597 / LMG 26175 / WPAGA1</strain>
    </source>
</reference>
<dbReference type="InterPro" id="IPR026444">
    <property type="entry name" value="Secre_tail"/>
</dbReference>
<dbReference type="PANTHER" id="PTHR46828:SF2">
    <property type="entry name" value="ENDO-1,4-BETA-XYLANASE A-RELATED"/>
    <property type="match status" value="1"/>
</dbReference>
<evidence type="ECO:0000256" key="3">
    <source>
        <dbReference type="ARBA" id="ARBA00012590"/>
    </source>
</evidence>